<organism evidence="2 3">
    <name type="scientific">Penicillium cinerascens</name>
    <dbReference type="NCBI Taxonomy" id="70096"/>
    <lineage>
        <taxon>Eukaryota</taxon>
        <taxon>Fungi</taxon>
        <taxon>Dikarya</taxon>
        <taxon>Ascomycota</taxon>
        <taxon>Pezizomycotina</taxon>
        <taxon>Eurotiomycetes</taxon>
        <taxon>Eurotiomycetidae</taxon>
        <taxon>Eurotiales</taxon>
        <taxon>Aspergillaceae</taxon>
        <taxon>Penicillium</taxon>
    </lineage>
</organism>
<evidence type="ECO:0000256" key="1">
    <source>
        <dbReference type="SAM" id="Phobius"/>
    </source>
</evidence>
<accession>A0A9W9J5S3</accession>
<evidence type="ECO:0008006" key="4">
    <source>
        <dbReference type="Google" id="ProtNLM"/>
    </source>
</evidence>
<name>A0A9W9J5S3_9EURO</name>
<keyword evidence="1" id="KW-1133">Transmembrane helix</keyword>
<dbReference type="EMBL" id="JAPQKR010000016">
    <property type="protein sequence ID" value="KAJ5190279.1"/>
    <property type="molecule type" value="Genomic_DNA"/>
</dbReference>
<keyword evidence="1" id="KW-0472">Membrane</keyword>
<dbReference type="Proteomes" id="UP001150904">
    <property type="component" value="Unassembled WGS sequence"/>
</dbReference>
<dbReference type="AlphaFoldDB" id="A0A9W9J5S3"/>
<protein>
    <recommendedName>
        <fullName evidence="4">Major facilitator superfamily (MFS) profile domain-containing protein</fullName>
    </recommendedName>
</protein>
<keyword evidence="3" id="KW-1185">Reference proteome</keyword>
<evidence type="ECO:0000313" key="2">
    <source>
        <dbReference type="EMBL" id="KAJ5190279.1"/>
    </source>
</evidence>
<reference evidence="2" key="1">
    <citation type="submission" date="2022-12" db="EMBL/GenBank/DDBJ databases">
        <authorList>
            <person name="Petersen C."/>
        </authorList>
    </citation>
    <scope>NUCLEOTIDE SEQUENCE</scope>
    <source>
        <strain evidence="2">IBT 15544</strain>
    </source>
</reference>
<dbReference type="RefSeq" id="XP_058303219.1">
    <property type="nucleotide sequence ID" value="XM_058456320.1"/>
</dbReference>
<dbReference type="OrthoDB" id="3034873at2759"/>
<dbReference type="GeneID" id="83183621"/>
<gene>
    <name evidence="2" type="ORF">N7498_009264</name>
</gene>
<feature type="transmembrane region" description="Helical" evidence="1">
    <location>
        <begin position="49"/>
        <end position="74"/>
    </location>
</feature>
<keyword evidence="1" id="KW-0812">Transmembrane</keyword>
<reference evidence="2" key="2">
    <citation type="journal article" date="2023" name="IMA Fungus">
        <title>Comparative genomic study of the Penicillium genus elucidates a diverse pangenome and 15 lateral gene transfer events.</title>
        <authorList>
            <person name="Petersen C."/>
            <person name="Sorensen T."/>
            <person name="Nielsen M.R."/>
            <person name="Sondergaard T.E."/>
            <person name="Sorensen J.L."/>
            <person name="Fitzpatrick D.A."/>
            <person name="Frisvad J.C."/>
            <person name="Nielsen K.L."/>
        </authorList>
    </citation>
    <scope>NUCLEOTIDE SEQUENCE</scope>
    <source>
        <strain evidence="2">IBT 15544</strain>
    </source>
</reference>
<proteinExistence type="predicted"/>
<comment type="caution">
    <text evidence="2">The sequence shown here is derived from an EMBL/GenBank/DDBJ whole genome shotgun (WGS) entry which is preliminary data.</text>
</comment>
<evidence type="ECO:0000313" key="3">
    <source>
        <dbReference type="Proteomes" id="UP001150904"/>
    </source>
</evidence>
<sequence>MVSGLSKQLAVFCSRSQSQGYVKSVRNGLGDACQITNAALGKTGQSEKLFAICILGVGLMLQTVSICYVAIYLAQVPASAHIADSGAAAVTGSAKRAAIGGIAALYISRFGWAMSWNSFQYLVNAEI</sequence>